<evidence type="ECO:0000313" key="7">
    <source>
        <dbReference type="Proteomes" id="UP000504615"/>
    </source>
</evidence>
<dbReference type="RefSeq" id="XP_011647306.1">
    <property type="nucleotide sequence ID" value="XM_011649004.2"/>
</dbReference>
<dbReference type="InterPro" id="IPR020845">
    <property type="entry name" value="AMP-binding_CS"/>
</dbReference>
<comment type="subcellular location">
    <subcellularLocation>
        <location evidence="1">Peroxisome</location>
    </subcellularLocation>
</comment>
<dbReference type="InterPro" id="IPR025110">
    <property type="entry name" value="AMP-bd_C"/>
</dbReference>
<protein>
    <submittedName>
        <fullName evidence="8">4-coumarate--CoA ligase 1-like</fullName>
    </submittedName>
</protein>
<keyword evidence="7" id="KW-1185">Reference proteome</keyword>
<feature type="signal peptide" evidence="4">
    <location>
        <begin position="1"/>
        <end position="17"/>
    </location>
</feature>
<evidence type="ECO:0000256" key="4">
    <source>
        <dbReference type="SAM" id="SignalP"/>
    </source>
</evidence>
<feature type="domain" description="AMP-binding enzyme C-terminal" evidence="6">
    <location>
        <begin position="505"/>
        <end position="580"/>
    </location>
</feature>
<dbReference type="Gene3D" id="3.40.50.12780">
    <property type="entry name" value="N-terminal domain of ligase-like"/>
    <property type="match status" value="1"/>
</dbReference>
<dbReference type="AlphaFoldDB" id="A0A6I9WTC5"/>
<dbReference type="Pfam" id="PF00501">
    <property type="entry name" value="AMP-binding"/>
    <property type="match status" value="1"/>
</dbReference>
<evidence type="ECO:0000256" key="3">
    <source>
        <dbReference type="ARBA" id="ARBA00023140"/>
    </source>
</evidence>
<feature type="domain" description="AMP-dependent synthetase/ligase" evidence="5">
    <location>
        <begin position="76"/>
        <end position="455"/>
    </location>
</feature>
<evidence type="ECO:0000259" key="6">
    <source>
        <dbReference type="Pfam" id="PF13193"/>
    </source>
</evidence>
<keyword evidence="3" id="KW-0576">Peroxisome</keyword>
<dbReference type="SUPFAM" id="SSF56801">
    <property type="entry name" value="Acetyl-CoA synthetase-like"/>
    <property type="match status" value="1"/>
</dbReference>
<dbReference type="PROSITE" id="PS00455">
    <property type="entry name" value="AMP_BINDING"/>
    <property type="match status" value="1"/>
</dbReference>
<dbReference type="GeneID" id="105433616"/>
<name>A0A6I9WTC5_9HYME</name>
<sequence>MTILQLSFFARATCTLSQCIRECIVNTSPKFYLGKFVKYRHYATAVRLKVDSQNVVSSGFPNVSGFDNIYLHDFVWENVEKWSNRTALICAVTGKSYTYGQLRKACSNLASNLRKHNFLPGDTIAMILPNIPEFALLVLAAHEAGLCTILINPGCMIYELKRQLKEEEIRAIFTFPAKYSDVKASREKNSNIPIILVNDRNVNNNFIFEADYLDNFMCNETEDFSVNEKTVVNYDDTVILPYSSGTTGTPKGVELSHRTIVSCMRQMMIPELFPGRETTEHHQEILPLILPLYHCYGLIVSLYCYLRMGAKLVCLPQFSQEKFMKLLEDYQCTIMYVVPPIIQMMVYNKQITSRHVGSLRNVTSGAAPLGEEIIERFRSYCPKDMIFVQGYGATELSSVAAIGASDGSPTSCGYLIPNTQMRIVSVQEDTLGKNLGPNETGEIYIRGPQVMKGYYKNPMATANTMDGDWYKTGDLGYYAEDGQLYLKGRLKEMIKVKGYQVAPAELEEVIRGYDKIQDVAVIGVPDNKYGEIPKAFIVPKAEAKIDENELKKFVAERLAKYKHLGHVQIIESIPKSMSGKILRRKLQYL</sequence>
<accession>A0A6I9WTC5</accession>
<dbReference type="InterPro" id="IPR000873">
    <property type="entry name" value="AMP-dep_synth/lig_dom"/>
</dbReference>
<evidence type="ECO:0000259" key="5">
    <source>
        <dbReference type="Pfam" id="PF00501"/>
    </source>
</evidence>
<dbReference type="PANTHER" id="PTHR24096:SF422">
    <property type="entry name" value="BCDNA.GH02901"/>
    <property type="match status" value="1"/>
</dbReference>
<dbReference type="OrthoDB" id="10253869at2759"/>
<dbReference type="GO" id="GO:0046949">
    <property type="term" value="P:fatty-acyl-CoA biosynthetic process"/>
    <property type="evidence" value="ECO:0007669"/>
    <property type="project" value="TreeGrafter"/>
</dbReference>
<reference evidence="8" key="1">
    <citation type="submission" date="2025-08" db="UniProtKB">
        <authorList>
            <consortium name="RefSeq"/>
        </authorList>
    </citation>
    <scope>IDENTIFICATION</scope>
</reference>
<dbReference type="Pfam" id="PF13193">
    <property type="entry name" value="AMP-binding_C"/>
    <property type="match status" value="1"/>
</dbReference>
<dbReference type="Proteomes" id="UP000504615">
    <property type="component" value="Unplaced"/>
</dbReference>
<dbReference type="CDD" id="cd05911">
    <property type="entry name" value="Firefly_Luc_like"/>
    <property type="match status" value="1"/>
</dbReference>
<dbReference type="InterPro" id="IPR045851">
    <property type="entry name" value="AMP-bd_C_sf"/>
</dbReference>
<gene>
    <name evidence="8" type="primary">LOC105433616</name>
</gene>
<feature type="chain" id="PRO_5026711849" evidence="4">
    <location>
        <begin position="18"/>
        <end position="589"/>
    </location>
</feature>
<dbReference type="Gene3D" id="3.30.300.30">
    <property type="match status" value="1"/>
</dbReference>
<comment type="similarity">
    <text evidence="2">Belongs to the ATP-dependent AMP-binding enzyme family.</text>
</comment>
<keyword evidence="4" id="KW-0732">Signal</keyword>
<dbReference type="PANTHER" id="PTHR24096">
    <property type="entry name" value="LONG-CHAIN-FATTY-ACID--COA LIGASE"/>
    <property type="match status" value="1"/>
</dbReference>
<dbReference type="FunFam" id="3.30.300.30:FF:000007">
    <property type="entry name" value="4-coumarate--CoA ligase 2"/>
    <property type="match status" value="1"/>
</dbReference>
<dbReference type="GO" id="GO:0005777">
    <property type="term" value="C:peroxisome"/>
    <property type="evidence" value="ECO:0007669"/>
    <property type="project" value="UniProtKB-SubCell"/>
</dbReference>
<dbReference type="KEGG" id="pbar:105433616"/>
<dbReference type="GO" id="GO:0004467">
    <property type="term" value="F:long-chain fatty acid-CoA ligase activity"/>
    <property type="evidence" value="ECO:0007669"/>
    <property type="project" value="TreeGrafter"/>
</dbReference>
<proteinExistence type="inferred from homology"/>
<evidence type="ECO:0000313" key="8">
    <source>
        <dbReference type="RefSeq" id="XP_011647306.1"/>
    </source>
</evidence>
<evidence type="ECO:0000256" key="1">
    <source>
        <dbReference type="ARBA" id="ARBA00004275"/>
    </source>
</evidence>
<dbReference type="InterPro" id="IPR042099">
    <property type="entry name" value="ANL_N_sf"/>
</dbReference>
<organism evidence="7 8">
    <name type="scientific">Pogonomyrmex barbatus</name>
    <name type="common">red harvester ant</name>
    <dbReference type="NCBI Taxonomy" id="144034"/>
    <lineage>
        <taxon>Eukaryota</taxon>
        <taxon>Metazoa</taxon>
        <taxon>Ecdysozoa</taxon>
        <taxon>Arthropoda</taxon>
        <taxon>Hexapoda</taxon>
        <taxon>Insecta</taxon>
        <taxon>Pterygota</taxon>
        <taxon>Neoptera</taxon>
        <taxon>Endopterygota</taxon>
        <taxon>Hymenoptera</taxon>
        <taxon>Apocrita</taxon>
        <taxon>Aculeata</taxon>
        <taxon>Formicoidea</taxon>
        <taxon>Formicidae</taxon>
        <taxon>Myrmicinae</taxon>
        <taxon>Pogonomyrmex</taxon>
    </lineage>
</organism>
<evidence type="ECO:0000256" key="2">
    <source>
        <dbReference type="ARBA" id="ARBA00006432"/>
    </source>
</evidence>